<dbReference type="AlphaFoldDB" id="A0A2S7N431"/>
<dbReference type="OrthoDB" id="2035301at2"/>
<gene>
    <name evidence="3" type="ORF">CYL18_02255</name>
</gene>
<proteinExistence type="predicted"/>
<dbReference type="Gene3D" id="3.10.310.30">
    <property type="match status" value="1"/>
</dbReference>
<organism evidence="3 4">
    <name type="scientific">Pradoshia eiseniae</name>
    <dbReference type="NCBI Taxonomy" id="2064768"/>
    <lineage>
        <taxon>Bacteria</taxon>
        <taxon>Bacillati</taxon>
        <taxon>Bacillota</taxon>
        <taxon>Bacilli</taxon>
        <taxon>Bacillales</taxon>
        <taxon>Bacillaceae</taxon>
        <taxon>Pradoshia</taxon>
    </lineage>
</organism>
<evidence type="ECO:0000313" key="4">
    <source>
        <dbReference type="Proteomes" id="UP000239663"/>
    </source>
</evidence>
<dbReference type="RefSeq" id="WP_104847832.1">
    <property type="nucleotide sequence ID" value="NZ_PKOZ01000001.1"/>
</dbReference>
<keyword evidence="4" id="KW-1185">Reference proteome</keyword>
<dbReference type="Proteomes" id="UP000239663">
    <property type="component" value="Unassembled WGS sequence"/>
</dbReference>
<reference evidence="3 4" key="1">
    <citation type="submission" date="2017-12" db="EMBL/GenBank/DDBJ databases">
        <title>Taxonomic description and draft genome of Pradoshia cofamensis Gen. nov., sp. nov., a thermotolerant bacillale isolated from anterior gut of earthworm Eisenia fetida.</title>
        <authorList>
            <person name="Saha T."/>
            <person name="Chakraborty R."/>
        </authorList>
    </citation>
    <scope>NUCLEOTIDE SEQUENCE [LARGE SCALE GENOMIC DNA]</scope>
    <source>
        <strain evidence="3 4">EAG3</strain>
    </source>
</reference>
<accession>A0A2S7N431</accession>
<dbReference type="EMBL" id="PKOZ01000001">
    <property type="protein sequence ID" value="PQD96735.1"/>
    <property type="molecule type" value="Genomic_DNA"/>
</dbReference>
<dbReference type="InterPro" id="IPR003156">
    <property type="entry name" value="DHHA1_dom"/>
</dbReference>
<dbReference type="InterPro" id="IPR058608">
    <property type="entry name" value="NrnB_C"/>
</dbReference>
<dbReference type="Pfam" id="PF26386">
    <property type="entry name" value="NrnB_C"/>
    <property type="match status" value="1"/>
</dbReference>
<sequence length="391" mass="45558">MYKLLTHNDLDGVGCGILARIAFGDRVKVRYNSIASLNREIESFLEEDSDTYLFITDMSPNEENEKKLQERFASKGMVQLIDHHKTAEHLNEYEWGFVLSIDEEGKGTSATSLFYDYLIRREFLQPAEGLTDFVELIRQYDTWEWEKNENERAHRLNSLLYLTSIDEFEERMVERLQGGELFSFDDFEEKVLGMEYDKMERYLRRKKREVVQTEVSGQVAGVVYAESYLSELGSELGKEFAHLDYIAIMNMGGRRISFRTIHDDIDVSEIAAKHGGGGHAKAAGCSLTEEAYKEYVAKTFPLAHLREDAKRNHYNVKQSSFGTLYHGSKNDTYLLYPKGSEWRIDHNDKVLEIRFKSLDEGERYLKRTHAAWLVRDDEFVEYLMKRVPHRG</sequence>
<feature type="domain" description="Oligoribonuclease NrnB C-terminal" evidence="2">
    <location>
        <begin position="322"/>
        <end position="388"/>
    </location>
</feature>
<name>A0A2S7N431_9BACI</name>
<evidence type="ECO:0000313" key="3">
    <source>
        <dbReference type="EMBL" id="PQD96735.1"/>
    </source>
</evidence>
<dbReference type="GO" id="GO:0003676">
    <property type="term" value="F:nucleic acid binding"/>
    <property type="evidence" value="ECO:0007669"/>
    <property type="project" value="InterPro"/>
</dbReference>
<dbReference type="Pfam" id="PF02272">
    <property type="entry name" value="DHHA1"/>
    <property type="match status" value="1"/>
</dbReference>
<evidence type="ECO:0000259" key="1">
    <source>
        <dbReference type="Pfam" id="PF02272"/>
    </source>
</evidence>
<dbReference type="InterPro" id="IPR052968">
    <property type="entry name" value="Nucleotide_metab_enz"/>
</dbReference>
<feature type="domain" description="DHHA1" evidence="1">
    <location>
        <begin position="254"/>
        <end position="296"/>
    </location>
</feature>
<dbReference type="InterPro" id="IPR038763">
    <property type="entry name" value="DHH_sf"/>
</dbReference>
<dbReference type="SUPFAM" id="SSF64182">
    <property type="entry name" value="DHH phosphoesterases"/>
    <property type="match status" value="1"/>
</dbReference>
<dbReference type="PANTHER" id="PTHR42146:SF1">
    <property type="entry name" value="OLIGORIBONUCLEASE NRNB"/>
    <property type="match status" value="1"/>
</dbReference>
<comment type="caution">
    <text evidence="3">The sequence shown here is derived from an EMBL/GenBank/DDBJ whole genome shotgun (WGS) entry which is preliminary data.</text>
</comment>
<dbReference type="PANTHER" id="PTHR42146">
    <property type="entry name" value="3',5'-CYCLIC-NUCLEOTIDE PHOSPHODIESTERASE"/>
    <property type="match status" value="1"/>
</dbReference>
<evidence type="ECO:0000259" key="2">
    <source>
        <dbReference type="Pfam" id="PF26386"/>
    </source>
</evidence>
<protein>
    <submittedName>
        <fullName evidence="3">Oligoribonuclease</fullName>
    </submittedName>
</protein>